<feature type="transmembrane region" description="Helical" evidence="1">
    <location>
        <begin position="7"/>
        <end position="26"/>
    </location>
</feature>
<evidence type="ECO:0000313" key="4">
    <source>
        <dbReference type="Proteomes" id="UP000248066"/>
    </source>
</evidence>
<protein>
    <recommendedName>
        <fullName evidence="2">DUF1468 domain-containing protein</fullName>
    </recommendedName>
</protein>
<evidence type="ECO:0000256" key="1">
    <source>
        <dbReference type="SAM" id="Phobius"/>
    </source>
</evidence>
<keyword evidence="1" id="KW-1133">Transmembrane helix</keyword>
<feature type="transmembrane region" description="Helical" evidence="1">
    <location>
        <begin position="118"/>
        <end position="136"/>
    </location>
</feature>
<feature type="transmembrane region" description="Helical" evidence="1">
    <location>
        <begin position="38"/>
        <end position="58"/>
    </location>
</feature>
<dbReference type="Pfam" id="PF07331">
    <property type="entry name" value="TctB"/>
    <property type="match status" value="1"/>
</dbReference>
<accession>A0A2W0H422</accession>
<comment type="caution">
    <text evidence="3">The sequence shown here is derived from an EMBL/GenBank/DDBJ whole genome shotgun (WGS) entry which is preliminary data.</text>
</comment>
<feature type="transmembrane region" description="Helical" evidence="1">
    <location>
        <begin position="70"/>
        <end position="88"/>
    </location>
</feature>
<reference evidence="3 4" key="1">
    <citation type="submission" date="2017-10" db="EMBL/GenBank/DDBJ databases">
        <title>Bacillus sp. nov., a halophilic bacterium isolated from a Yangshapao Lake.</title>
        <authorList>
            <person name="Wang H."/>
        </authorList>
    </citation>
    <scope>NUCLEOTIDE SEQUENCE [LARGE SCALE GENOMIC DNA]</scope>
    <source>
        <strain evidence="3 4">YSP-3</strain>
    </source>
</reference>
<sequence length="146" mass="15600">MLTSNRVIGIILILFSAAVWVLASSFPDQAGAGPGSAFFPQALSVLLVILAAGLIFVNPEGEKQDPFNKTQLLTFLGFILTLIVYILLIPQIGFFVTTVAAAFVMVTLLSGSSIVFRGVTAVALSLVTYSVFRFLFNVPLPDGLLF</sequence>
<dbReference type="RefSeq" id="WP_110521194.1">
    <property type="nucleotide sequence ID" value="NZ_PDOF01000003.1"/>
</dbReference>
<dbReference type="Proteomes" id="UP000248066">
    <property type="component" value="Unassembled WGS sequence"/>
</dbReference>
<proteinExistence type="predicted"/>
<dbReference type="InterPro" id="IPR009936">
    <property type="entry name" value="DUF1468"/>
</dbReference>
<keyword evidence="1" id="KW-0812">Transmembrane</keyword>
<gene>
    <name evidence="3" type="ORF">CR205_16190</name>
</gene>
<organism evidence="3 4">
    <name type="scientific">Alteribacter lacisalsi</name>
    <dbReference type="NCBI Taxonomy" id="2045244"/>
    <lineage>
        <taxon>Bacteria</taxon>
        <taxon>Bacillati</taxon>
        <taxon>Bacillota</taxon>
        <taxon>Bacilli</taxon>
        <taxon>Bacillales</taxon>
        <taxon>Bacillaceae</taxon>
        <taxon>Alteribacter</taxon>
    </lineage>
</organism>
<keyword evidence="1" id="KW-0472">Membrane</keyword>
<evidence type="ECO:0000259" key="2">
    <source>
        <dbReference type="Pfam" id="PF07331"/>
    </source>
</evidence>
<dbReference type="AlphaFoldDB" id="A0A2W0H422"/>
<evidence type="ECO:0000313" key="3">
    <source>
        <dbReference type="EMBL" id="PYZ95917.1"/>
    </source>
</evidence>
<dbReference type="EMBL" id="PDOF01000003">
    <property type="protein sequence ID" value="PYZ95917.1"/>
    <property type="molecule type" value="Genomic_DNA"/>
</dbReference>
<dbReference type="OrthoDB" id="2969509at2"/>
<feature type="domain" description="DUF1468" evidence="2">
    <location>
        <begin position="7"/>
        <end position="141"/>
    </location>
</feature>
<name>A0A2W0H422_9BACI</name>
<keyword evidence="4" id="KW-1185">Reference proteome</keyword>